<dbReference type="Proteomes" id="UP000198318">
    <property type="component" value="Unassembled WGS sequence"/>
</dbReference>
<dbReference type="EMBL" id="FZOR01000001">
    <property type="protein sequence ID" value="SNS18818.1"/>
    <property type="molecule type" value="Genomic_DNA"/>
</dbReference>
<protein>
    <submittedName>
        <fullName evidence="1">Uncharacterized protein</fullName>
    </submittedName>
</protein>
<proteinExistence type="predicted"/>
<sequence length="205" mass="21869">MTARPEERAESLVREARDAALAVLARDDSAAEASRSLAGAVVVLADVLDAHRPTGTAACPACETAVPCPTVRRVAAALVLHGACQGAPLDRGAAWACADAHYNRPSTGGARRLVLLSDLGAFYVARGVSAVLSEPPQVPVPDGETVLVLDKESGRTSRWPLLPDADLIVQYRRYLRGEPMVFGERALRPRLFQRGAWTIRSSPIP</sequence>
<dbReference type="RefSeq" id="WP_089324103.1">
    <property type="nucleotide sequence ID" value="NZ_FZOR01000001.1"/>
</dbReference>
<reference evidence="1 2" key="1">
    <citation type="submission" date="2017-06" db="EMBL/GenBank/DDBJ databases">
        <authorList>
            <person name="Kim H.J."/>
            <person name="Triplett B.A."/>
        </authorList>
    </citation>
    <scope>NUCLEOTIDE SEQUENCE [LARGE SCALE GENOMIC DNA]</scope>
    <source>
        <strain evidence="1 2">DSM 44715</strain>
    </source>
</reference>
<organism evidence="1 2">
    <name type="scientific">Actinomadura meyerae</name>
    <dbReference type="NCBI Taxonomy" id="240840"/>
    <lineage>
        <taxon>Bacteria</taxon>
        <taxon>Bacillati</taxon>
        <taxon>Actinomycetota</taxon>
        <taxon>Actinomycetes</taxon>
        <taxon>Streptosporangiales</taxon>
        <taxon>Thermomonosporaceae</taxon>
        <taxon>Actinomadura</taxon>
    </lineage>
</organism>
<evidence type="ECO:0000313" key="1">
    <source>
        <dbReference type="EMBL" id="SNS18818.1"/>
    </source>
</evidence>
<gene>
    <name evidence="1" type="ORF">SAMN05443665_1001392</name>
</gene>
<accession>A0A239CGM6</accession>
<dbReference type="OrthoDB" id="3480970at2"/>
<evidence type="ECO:0000313" key="2">
    <source>
        <dbReference type="Proteomes" id="UP000198318"/>
    </source>
</evidence>
<keyword evidence="2" id="KW-1185">Reference proteome</keyword>
<name>A0A239CGM6_9ACTN</name>
<dbReference type="AlphaFoldDB" id="A0A239CGM6"/>